<evidence type="ECO:0000313" key="2">
    <source>
        <dbReference type="Proteomes" id="UP000198870"/>
    </source>
</evidence>
<organism evidence="1 2">
    <name type="scientific">Desulfoluna spongiiphila</name>
    <dbReference type="NCBI Taxonomy" id="419481"/>
    <lineage>
        <taxon>Bacteria</taxon>
        <taxon>Pseudomonadati</taxon>
        <taxon>Thermodesulfobacteriota</taxon>
        <taxon>Desulfobacteria</taxon>
        <taxon>Desulfobacterales</taxon>
        <taxon>Desulfolunaceae</taxon>
        <taxon>Desulfoluna</taxon>
    </lineage>
</organism>
<accession>A0A1G5HSN6</accession>
<keyword evidence="2" id="KW-1185">Reference proteome</keyword>
<proteinExistence type="predicted"/>
<dbReference type="EMBL" id="FMUX01000015">
    <property type="protein sequence ID" value="SCY66734.1"/>
    <property type="molecule type" value="Genomic_DNA"/>
</dbReference>
<evidence type="ECO:0000313" key="1">
    <source>
        <dbReference type="EMBL" id="SCY66734.1"/>
    </source>
</evidence>
<evidence type="ECO:0008006" key="3">
    <source>
        <dbReference type="Google" id="ProtNLM"/>
    </source>
</evidence>
<protein>
    <recommendedName>
        <fullName evidence="3">Phasin protein</fullName>
    </recommendedName>
</protein>
<dbReference type="Proteomes" id="UP000198870">
    <property type="component" value="Unassembled WGS sequence"/>
</dbReference>
<sequence>MNQAFTDMMKGFDVWKSWDMSKNMEMFNTSDAARMGVRFIDFQKSAFNTTFDTMLKMQEQSQKVTTAFMAGNKGIPDSGRAFLDEWQAQLTSNQNEFRKYITDHYDRLIDMLEPKDKK</sequence>
<name>A0A1G5HSN6_9BACT</name>
<gene>
    <name evidence="1" type="ORF">SAMN05216233_115118</name>
</gene>
<dbReference type="AlphaFoldDB" id="A0A1G5HSN6"/>
<dbReference type="RefSeq" id="WP_092212856.1">
    <property type="nucleotide sequence ID" value="NZ_FMUX01000015.1"/>
</dbReference>
<reference evidence="1 2" key="1">
    <citation type="submission" date="2016-10" db="EMBL/GenBank/DDBJ databases">
        <authorList>
            <person name="de Groot N.N."/>
        </authorList>
    </citation>
    <scope>NUCLEOTIDE SEQUENCE [LARGE SCALE GENOMIC DNA]</scope>
    <source>
        <strain evidence="1 2">AA1</strain>
    </source>
</reference>